<feature type="transmembrane region" description="Helical" evidence="6">
    <location>
        <begin position="21"/>
        <end position="44"/>
    </location>
</feature>
<dbReference type="OrthoDB" id="9342687at2"/>
<dbReference type="PATRIC" id="fig|1408189.4.peg.628"/>
<dbReference type="PANTHER" id="PTHR40077">
    <property type="entry name" value="MEMBRANE PROTEIN-RELATED"/>
    <property type="match status" value="1"/>
</dbReference>
<protein>
    <submittedName>
        <fullName evidence="8">Membrane protein</fullName>
    </submittedName>
</protein>
<evidence type="ECO:0000256" key="5">
    <source>
        <dbReference type="ARBA" id="ARBA00023136"/>
    </source>
</evidence>
<organism evidence="8 9">
    <name type="scientific">Corynebacterium lactis RW2-5</name>
    <dbReference type="NCBI Taxonomy" id="1408189"/>
    <lineage>
        <taxon>Bacteria</taxon>
        <taxon>Bacillati</taxon>
        <taxon>Actinomycetota</taxon>
        <taxon>Actinomycetes</taxon>
        <taxon>Mycobacteriales</taxon>
        <taxon>Corynebacteriaceae</taxon>
        <taxon>Corynebacterium</taxon>
    </lineage>
</organism>
<accession>A0A0K2GZK8</accession>
<gene>
    <name evidence="8" type="ORF">CLAC_03150</name>
</gene>
<reference evidence="8 9" key="1">
    <citation type="submission" date="2013-10" db="EMBL/GenBank/DDBJ databases">
        <title>Complete genome sequence of Corynebacterium lactis DSM 45799(T), isolated from raw cow milk.</title>
        <authorList>
            <person name="Ruckert C."/>
            <person name="Albersmeier A."/>
            <person name="Lipski A."/>
            <person name="Kalinowski J."/>
        </authorList>
    </citation>
    <scope>NUCLEOTIDE SEQUENCE [LARGE SCALE GENOMIC DNA]</scope>
    <source>
        <strain evidence="8 9">RW2-5</strain>
    </source>
</reference>
<dbReference type="GO" id="GO:0005886">
    <property type="term" value="C:plasma membrane"/>
    <property type="evidence" value="ECO:0007669"/>
    <property type="project" value="UniProtKB-SubCell"/>
</dbReference>
<evidence type="ECO:0000313" key="8">
    <source>
        <dbReference type="EMBL" id="ALA66901.1"/>
    </source>
</evidence>
<evidence type="ECO:0000313" key="9">
    <source>
        <dbReference type="Proteomes" id="UP000058446"/>
    </source>
</evidence>
<keyword evidence="5 6" id="KW-0472">Membrane</keyword>
<feature type="transmembrane region" description="Helical" evidence="6">
    <location>
        <begin position="56"/>
        <end position="78"/>
    </location>
</feature>
<dbReference type="Proteomes" id="UP000058446">
    <property type="component" value="Chromosome"/>
</dbReference>
<evidence type="ECO:0000256" key="1">
    <source>
        <dbReference type="ARBA" id="ARBA00004651"/>
    </source>
</evidence>
<feature type="domain" description="DUF3817" evidence="7">
    <location>
        <begin position="16"/>
        <end position="110"/>
    </location>
</feature>
<dbReference type="RefSeq" id="WP_053411645.1">
    <property type="nucleotide sequence ID" value="NZ_CP006841.1"/>
</dbReference>
<dbReference type="PANTHER" id="PTHR40077:SF2">
    <property type="entry name" value="MEMBRANE PROTEIN"/>
    <property type="match status" value="1"/>
</dbReference>
<keyword evidence="3 6" id="KW-0812">Transmembrane</keyword>
<name>A0A0K2GZK8_9CORY</name>
<keyword evidence="4 6" id="KW-1133">Transmembrane helix</keyword>
<sequence length="121" mass="13758">MNTINPNRRERVKKALTFFSITAYFTGVMLLLLVAAMITIYGIIGLDFGLDTAKPRWFTIIAIIHGYGYMAFLIAVVNLGTRARWEPSKWMVTALGGVVPFLSFIVERKRRDEVEVAFKLK</sequence>
<keyword evidence="2" id="KW-1003">Cell membrane</keyword>
<dbReference type="NCBIfam" id="TIGR03954">
    <property type="entry name" value="integ_memb_HG"/>
    <property type="match status" value="1"/>
</dbReference>
<evidence type="ECO:0000256" key="6">
    <source>
        <dbReference type="SAM" id="Phobius"/>
    </source>
</evidence>
<proteinExistence type="predicted"/>
<evidence type="ECO:0000256" key="3">
    <source>
        <dbReference type="ARBA" id="ARBA00022692"/>
    </source>
</evidence>
<evidence type="ECO:0000259" key="7">
    <source>
        <dbReference type="Pfam" id="PF12823"/>
    </source>
</evidence>
<evidence type="ECO:0000256" key="2">
    <source>
        <dbReference type="ARBA" id="ARBA00022475"/>
    </source>
</evidence>
<dbReference type="STRING" id="1408189.CLAC_03150"/>
<dbReference type="KEGG" id="clw:CLAC_03150"/>
<keyword evidence="9" id="KW-1185">Reference proteome</keyword>
<dbReference type="Pfam" id="PF12823">
    <property type="entry name" value="DUF3817"/>
    <property type="match status" value="1"/>
</dbReference>
<dbReference type="EMBL" id="CP006841">
    <property type="protein sequence ID" value="ALA66901.1"/>
    <property type="molecule type" value="Genomic_DNA"/>
</dbReference>
<comment type="subcellular location">
    <subcellularLocation>
        <location evidence="1">Cell membrane</location>
        <topology evidence="1">Multi-pass membrane protein</topology>
    </subcellularLocation>
</comment>
<dbReference type="AlphaFoldDB" id="A0A0K2GZK8"/>
<dbReference type="InterPro" id="IPR023845">
    <property type="entry name" value="DUF3817_TM"/>
</dbReference>
<evidence type="ECO:0000256" key="4">
    <source>
        <dbReference type="ARBA" id="ARBA00022989"/>
    </source>
</evidence>